<proteinExistence type="predicted"/>
<dbReference type="Proteomes" id="UP000434916">
    <property type="component" value="Unassembled WGS sequence"/>
</dbReference>
<organism evidence="2 3">
    <name type="scientific">Parabacteroides merdae</name>
    <dbReference type="NCBI Taxonomy" id="46503"/>
    <lineage>
        <taxon>Bacteria</taxon>
        <taxon>Pseudomonadati</taxon>
        <taxon>Bacteroidota</taxon>
        <taxon>Bacteroidia</taxon>
        <taxon>Bacteroidales</taxon>
        <taxon>Tannerellaceae</taxon>
        <taxon>Parabacteroides</taxon>
    </lineage>
</organism>
<keyword evidence="3" id="KW-1185">Reference proteome</keyword>
<accession>A0ABW9SBS0</accession>
<gene>
    <name evidence="2" type="ORF">GMD82_12495</name>
</gene>
<protein>
    <recommendedName>
        <fullName evidence="1">Sigma-54 factor interaction domain-containing protein</fullName>
    </recommendedName>
</protein>
<dbReference type="EMBL" id="WNCN01000016">
    <property type="protein sequence ID" value="MTU40263.1"/>
    <property type="molecule type" value="Genomic_DNA"/>
</dbReference>
<feature type="domain" description="Sigma-54 factor interaction" evidence="1">
    <location>
        <begin position="1"/>
        <end position="31"/>
    </location>
</feature>
<evidence type="ECO:0000259" key="1">
    <source>
        <dbReference type="Pfam" id="PF00158"/>
    </source>
</evidence>
<name>A0ABW9SBS0_9BACT</name>
<dbReference type="Pfam" id="PF00158">
    <property type="entry name" value="Sigma54_activat"/>
    <property type="match status" value="1"/>
</dbReference>
<reference evidence="2 3" key="1">
    <citation type="journal article" date="2019" name="Nat. Med.">
        <title>A library of human gut bacterial isolates paired with longitudinal multiomics data enables mechanistic microbiome research.</title>
        <authorList>
            <person name="Poyet M."/>
            <person name="Groussin M."/>
            <person name="Gibbons S.M."/>
            <person name="Avila-Pacheco J."/>
            <person name="Jiang X."/>
            <person name="Kearney S.M."/>
            <person name="Perrotta A.R."/>
            <person name="Berdy B."/>
            <person name="Zhao S."/>
            <person name="Lieberman T.D."/>
            <person name="Swanson P.K."/>
            <person name="Smith M."/>
            <person name="Roesemann S."/>
            <person name="Alexander J.E."/>
            <person name="Rich S.A."/>
            <person name="Livny J."/>
            <person name="Vlamakis H."/>
            <person name="Clish C."/>
            <person name="Bullock K."/>
            <person name="Deik A."/>
            <person name="Scott J."/>
            <person name="Pierce K.A."/>
            <person name="Xavier R.J."/>
            <person name="Alm E.J."/>
        </authorList>
    </citation>
    <scope>NUCLEOTIDE SEQUENCE [LARGE SCALE GENOMIC DNA]</scope>
    <source>
        <strain evidence="2 3">BIOML-A29</strain>
    </source>
</reference>
<evidence type="ECO:0000313" key="3">
    <source>
        <dbReference type="Proteomes" id="UP000434916"/>
    </source>
</evidence>
<comment type="caution">
    <text evidence="2">The sequence shown here is derived from an EMBL/GenBank/DDBJ whole genome shotgun (WGS) entry which is preliminary data.</text>
</comment>
<evidence type="ECO:0000313" key="2">
    <source>
        <dbReference type="EMBL" id="MTU40263.1"/>
    </source>
</evidence>
<sequence>MNCSSFSKDLLESEIFGHTAGFLPGQLRKQKDFLRKQMVVLYF</sequence>
<dbReference type="InterPro" id="IPR002078">
    <property type="entry name" value="Sigma_54_int"/>
</dbReference>